<evidence type="ECO:0000256" key="5">
    <source>
        <dbReference type="ARBA" id="ARBA00023002"/>
    </source>
</evidence>
<proteinExistence type="inferred from homology"/>
<reference evidence="8" key="1">
    <citation type="submission" date="2021-04" db="EMBL/GenBank/DDBJ databases">
        <authorList>
            <person name="Chebbi M.A.C M."/>
        </authorList>
    </citation>
    <scope>NUCLEOTIDE SEQUENCE</scope>
</reference>
<dbReference type="OrthoDB" id="3945418at2759"/>
<evidence type="ECO:0000313" key="8">
    <source>
        <dbReference type="EMBL" id="CAG5076325.1"/>
    </source>
</evidence>
<sequence>MALVRSYLARKLEKIRFISNQPLNTSKEYLQDDVQTNIKPYEEVPGPKPLPILGNTWRMFPIIGQFEIGDVATISQIFYDQYGEITRLTGLIGRPDLLFVYDVNEIERLYRQEGPTPFRPSMPCLVKYKSEVRKDFFGDLGGVVGVHGEPWKNFRTRVQKPILQPQTVRKYISPIEVVTNDFINRINKIKNSEDEVPADFDNEIHKWALECIGRVALDVRLGCLEDNLTDNSEPQKIINAAKFALRNVAELELKAPYWRYIPTRLWSRYVKNMDYFIEVCMKYIDAAVERLKNKKSVSDSELSVVERILANEKDPKIAYILALDLILVGIDTVNFDGSLLDPLPNSDEARRAGKNLQRTKDDLTGSVCSFDDETSR</sequence>
<dbReference type="SUPFAM" id="SSF48264">
    <property type="entry name" value="Cytochrome P450"/>
    <property type="match status" value="1"/>
</dbReference>
<evidence type="ECO:0000256" key="3">
    <source>
        <dbReference type="ARBA" id="ARBA00022617"/>
    </source>
</evidence>
<dbReference type="GO" id="GO:0016705">
    <property type="term" value="F:oxidoreductase activity, acting on paired donors, with incorporation or reduction of molecular oxygen"/>
    <property type="evidence" value="ECO:0007669"/>
    <property type="project" value="InterPro"/>
</dbReference>
<gene>
    <name evidence="8" type="ORF">HICCMSTLAB_LOCUS2144</name>
</gene>
<evidence type="ECO:0000256" key="7">
    <source>
        <dbReference type="ARBA" id="ARBA00023033"/>
    </source>
</evidence>
<dbReference type="AlphaFoldDB" id="A0A8J2H0I2"/>
<keyword evidence="5" id="KW-0560">Oxidoreductase</keyword>
<comment type="caution">
    <text evidence="8">The sequence shown here is derived from an EMBL/GenBank/DDBJ whole genome shotgun (WGS) entry which is preliminary data.</text>
</comment>
<evidence type="ECO:0000256" key="1">
    <source>
        <dbReference type="ARBA" id="ARBA00001971"/>
    </source>
</evidence>
<comment type="similarity">
    <text evidence="2">Belongs to the cytochrome P450 family.</text>
</comment>
<dbReference type="Gene3D" id="1.10.630.10">
    <property type="entry name" value="Cytochrome P450"/>
    <property type="match status" value="1"/>
</dbReference>
<keyword evidence="3" id="KW-0349">Heme</keyword>
<protein>
    <submittedName>
        <fullName evidence="8">CYP301A1</fullName>
    </submittedName>
</protein>
<dbReference type="GO" id="GO:0005506">
    <property type="term" value="F:iron ion binding"/>
    <property type="evidence" value="ECO:0007669"/>
    <property type="project" value="InterPro"/>
</dbReference>
<dbReference type="PANTHER" id="PTHR24279">
    <property type="entry name" value="CYTOCHROME P450"/>
    <property type="match status" value="1"/>
</dbReference>
<dbReference type="Proteomes" id="UP000786811">
    <property type="component" value="Unassembled WGS sequence"/>
</dbReference>
<accession>A0A8J2H0I2</accession>
<evidence type="ECO:0000256" key="6">
    <source>
        <dbReference type="ARBA" id="ARBA00023004"/>
    </source>
</evidence>
<organism evidence="8 9">
    <name type="scientific">Cotesia congregata</name>
    <name type="common">Parasitoid wasp</name>
    <name type="synonym">Apanteles congregatus</name>
    <dbReference type="NCBI Taxonomy" id="51543"/>
    <lineage>
        <taxon>Eukaryota</taxon>
        <taxon>Metazoa</taxon>
        <taxon>Ecdysozoa</taxon>
        <taxon>Arthropoda</taxon>
        <taxon>Hexapoda</taxon>
        <taxon>Insecta</taxon>
        <taxon>Pterygota</taxon>
        <taxon>Neoptera</taxon>
        <taxon>Endopterygota</taxon>
        <taxon>Hymenoptera</taxon>
        <taxon>Apocrita</taxon>
        <taxon>Ichneumonoidea</taxon>
        <taxon>Braconidae</taxon>
        <taxon>Microgastrinae</taxon>
        <taxon>Cotesia</taxon>
    </lineage>
</organism>
<evidence type="ECO:0000313" key="9">
    <source>
        <dbReference type="Proteomes" id="UP000786811"/>
    </source>
</evidence>
<dbReference type="GO" id="GO:0020037">
    <property type="term" value="F:heme binding"/>
    <property type="evidence" value="ECO:0007669"/>
    <property type="project" value="InterPro"/>
</dbReference>
<dbReference type="InterPro" id="IPR001128">
    <property type="entry name" value="Cyt_P450"/>
</dbReference>
<dbReference type="InterPro" id="IPR036396">
    <property type="entry name" value="Cyt_P450_sf"/>
</dbReference>
<keyword evidence="4" id="KW-0479">Metal-binding</keyword>
<keyword evidence="6" id="KW-0408">Iron</keyword>
<comment type="cofactor">
    <cofactor evidence="1">
        <name>heme</name>
        <dbReference type="ChEBI" id="CHEBI:30413"/>
    </cofactor>
</comment>
<name>A0A8J2H0I2_COTCN</name>
<keyword evidence="7" id="KW-0503">Monooxygenase</keyword>
<dbReference type="InterPro" id="IPR050479">
    <property type="entry name" value="CYP11_CYP27_families"/>
</dbReference>
<dbReference type="GO" id="GO:0004497">
    <property type="term" value="F:monooxygenase activity"/>
    <property type="evidence" value="ECO:0007669"/>
    <property type="project" value="UniProtKB-KW"/>
</dbReference>
<dbReference type="Pfam" id="PF00067">
    <property type="entry name" value="p450"/>
    <property type="match status" value="1"/>
</dbReference>
<evidence type="ECO:0000256" key="4">
    <source>
        <dbReference type="ARBA" id="ARBA00022723"/>
    </source>
</evidence>
<evidence type="ECO:0000256" key="2">
    <source>
        <dbReference type="ARBA" id="ARBA00010617"/>
    </source>
</evidence>
<dbReference type="EMBL" id="CAJNRD030001117">
    <property type="protein sequence ID" value="CAG5076325.1"/>
    <property type="molecule type" value="Genomic_DNA"/>
</dbReference>
<dbReference type="PANTHER" id="PTHR24279:SF120">
    <property type="entry name" value="CYTOCHROME P450"/>
    <property type="match status" value="1"/>
</dbReference>
<keyword evidence="9" id="KW-1185">Reference proteome</keyword>